<evidence type="ECO:0000313" key="10">
    <source>
        <dbReference type="EMBL" id="PNC17194.1"/>
    </source>
</evidence>
<evidence type="ECO:0000256" key="4">
    <source>
        <dbReference type="ARBA" id="ARBA00023002"/>
    </source>
</evidence>
<protein>
    <recommendedName>
        <fullName evidence="7">Thioredoxin reductase</fullName>
        <ecNumber evidence="7">1.8.1.9</ecNumber>
    </recommendedName>
</protein>
<dbReference type="Pfam" id="PF07992">
    <property type="entry name" value="Pyr_redox_2"/>
    <property type="match status" value="1"/>
</dbReference>
<name>A0A2N8HBE6_9BACT</name>
<feature type="domain" description="FAD/NAD(P)-binding" evidence="9">
    <location>
        <begin position="4"/>
        <end position="294"/>
    </location>
</feature>
<gene>
    <name evidence="10" type="primary">trxB</name>
    <name evidence="10" type="ORF">CXU22_11275</name>
</gene>
<reference evidence="10 11" key="1">
    <citation type="journal article" date="2017" name="BMC Genomics">
        <title>Genome sequencing of 39 Akkermansia muciniphila isolates reveals its population structure, genomic and functional diverisity, and global distribution in mammalian gut microbiotas.</title>
        <authorList>
            <person name="Guo X."/>
            <person name="Li S."/>
            <person name="Zhang J."/>
            <person name="Wu F."/>
            <person name="Li X."/>
            <person name="Wu D."/>
            <person name="Zhang M."/>
            <person name="Ou Z."/>
            <person name="Jie Z."/>
            <person name="Yan Q."/>
            <person name="Li P."/>
            <person name="Yi J."/>
            <person name="Peng Y."/>
        </authorList>
    </citation>
    <scope>NUCLEOTIDE SEQUENCE [LARGE SCALE GENOMIC DNA]</scope>
    <source>
        <strain evidence="10 11">GP24</strain>
    </source>
</reference>
<dbReference type="InterPro" id="IPR036188">
    <property type="entry name" value="FAD/NAD-bd_sf"/>
</dbReference>
<dbReference type="EC" id="1.8.1.9" evidence="7"/>
<comment type="similarity">
    <text evidence="1 7">Belongs to the class-II pyridine nucleotide-disulfide oxidoreductase family.</text>
</comment>
<dbReference type="GO" id="GO:0019430">
    <property type="term" value="P:removal of superoxide radicals"/>
    <property type="evidence" value="ECO:0007669"/>
    <property type="project" value="UniProtKB-UniRule"/>
</dbReference>
<dbReference type="PROSITE" id="PS00573">
    <property type="entry name" value="PYRIDINE_REDOX_2"/>
    <property type="match status" value="1"/>
</dbReference>
<keyword evidence="6 7" id="KW-0676">Redox-active center</keyword>
<dbReference type="Gene3D" id="3.50.50.60">
    <property type="entry name" value="FAD/NAD(P)-binding domain"/>
    <property type="match status" value="2"/>
</dbReference>
<dbReference type="PRINTS" id="PR00469">
    <property type="entry name" value="PNDRDTASEII"/>
</dbReference>
<evidence type="ECO:0000256" key="1">
    <source>
        <dbReference type="ARBA" id="ARBA00009333"/>
    </source>
</evidence>
<dbReference type="InterPro" id="IPR023753">
    <property type="entry name" value="FAD/NAD-binding_dom"/>
</dbReference>
<keyword evidence="5" id="KW-1015">Disulfide bond</keyword>
<sequence>MSEQVIIIGAGCAGYTAAIYTARANLSPLLITGSQIGGQLTTTTEVENFPGFPDGVMGPDLMFLMQQQAEKFGTRFAYEDVKSVVKDEATGLFTVKTSGQDYEARSVIVATGASARYLGIPGEEGLIGHGLTACATCDGAFYRDVPVCVVGGGDSACEEAMFLTRFASRVYLIHRRDTLRASRIMAERTLSNEKIFPMWNSTIVSYKTDDKGELEAVMLKDVVEGDETELPVKCVFMAIGHTPNTSFLGDLVDRDDAGYIIREAGLMATRTPGLFAAGDVADPHYRQAISSAGMGCGAAIEAERYLLGL</sequence>
<organism evidence="10 11">
    <name type="scientific">Akkermansia muciniphila</name>
    <dbReference type="NCBI Taxonomy" id="239935"/>
    <lineage>
        <taxon>Bacteria</taxon>
        <taxon>Pseudomonadati</taxon>
        <taxon>Verrucomicrobiota</taxon>
        <taxon>Verrucomicrobiia</taxon>
        <taxon>Verrucomicrobiales</taxon>
        <taxon>Akkermansiaceae</taxon>
        <taxon>Akkermansia</taxon>
    </lineage>
</organism>
<comment type="catalytic activity">
    <reaction evidence="7">
        <text>[thioredoxin]-dithiol + NADP(+) = [thioredoxin]-disulfide + NADPH + H(+)</text>
        <dbReference type="Rhea" id="RHEA:20345"/>
        <dbReference type="Rhea" id="RHEA-COMP:10698"/>
        <dbReference type="Rhea" id="RHEA-COMP:10700"/>
        <dbReference type="ChEBI" id="CHEBI:15378"/>
        <dbReference type="ChEBI" id="CHEBI:29950"/>
        <dbReference type="ChEBI" id="CHEBI:50058"/>
        <dbReference type="ChEBI" id="CHEBI:57783"/>
        <dbReference type="ChEBI" id="CHEBI:58349"/>
        <dbReference type="EC" id="1.8.1.9"/>
    </reaction>
</comment>
<evidence type="ECO:0000256" key="3">
    <source>
        <dbReference type="ARBA" id="ARBA00022827"/>
    </source>
</evidence>
<evidence type="ECO:0000313" key="11">
    <source>
        <dbReference type="Proteomes" id="UP000236000"/>
    </source>
</evidence>
<keyword evidence="8" id="KW-0521">NADP</keyword>
<dbReference type="RefSeq" id="WP_102715509.1">
    <property type="nucleotide sequence ID" value="NZ_CABMLK010000002.1"/>
</dbReference>
<keyword evidence="3 7" id="KW-0274">FAD</keyword>
<dbReference type="InterPro" id="IPR008255">
    <property type="entry name" value="Pyr_nucl-diS_OxRdtase_2_AS"/>
</dbReference>
<dbReference type="GO" id="GO:0005737">
    <property type="term" value="C:cytoplasm"/>
    <property type="evidence" value="ECO:0007669"/>
    <property type="project" value="InterPro"/>
</dbReference>
<comment type="cofactor">
    <cofactor evidence="8">
        <name>FAD</name>
        <dbReference type="ChEBI" id="CHEBI:57692"/>
    </cofactor>
    <text evidence="8">Binds 1 FAD per subunit.</text>
</comment>
<dbReference type="PANTHER" id="PTHR48105">
    <property type="entry name" value="THIOREDOXIN REDUCTASE 1-RELATED-RELATED"/>
    <property type="match status" value="1"/>
</dbReference>
<dbReference type="GO" id="GO:0004791">
    <property type="term" value="F:thioredoxin-disulfide reductase (NADPH) activity"/>
    <property type="evidence" value="ECO:0007669"/>
    <property type="project" value="UniProtKB-UniRule"/>
</dbReference>
<evidence type="ECO:0000256" key="2">
    <source>
        <dbReference type="ARBA" id="ARBA00022630"/>
    </source>
</evidence>
<keyword evidence="2 7" id="KW-0285">Flavoprotein</keyword>
<keyword evidence="4 7" id="KW-0560">Oxidoreductase</keyword>
<evidence type="ECO:0000256" key="8">
    <source>
        <dbReference type="RuleBase" id="RU003881"/>
    </source>
</evidence>
<proteinExistence type="inferred from homology"/>
<dbReference type="OrthoDB" id="9806179at2"/>
<dbReference type="InterPro" id="IPR005982">
    <property type="entry name" value="Thioredox_Rdtase"/>
</dbReference>
<evidence type="ECO:0000256" key="5">
    <source>
        <dbReference type="ARBA" id="ARBA00023157"/>
    </source>
</evidence>
<dbReference type="InterPro" id="IPR050097">
    <property type="entry name" value="Ferredoxin-NADP_redctase_2"/>
</dbReference>
<evidence type="ECO:0000256" key="7">
    <source>
        <dbReference type="RuleBase" id="RU003880"/>
    </source>
</evidence>
<dbReference type="SUPFAM" id="SSF51905">
    <property type="entry name" value="FAD/NAD(P)-binding domain"/>
    <property type="match status" value="1"/>
</dbReference>
<dbReference type="NCBIfam" id="TIGR01292">
    <property type="entry name" value="TRX_reduct"/>
    <property type="match status" value="1"/>
</dbReference>
<accession>A0A2N8HBE6</accession>
<dbReference type="Proteomes" id="UP000236000">
    <property type="component" value="Unassembled WGS sequence"/>
</dbReference>
<dbReference type="AlphaFoldDB" id="A0A2N8HBE6"/>
<dbReference type="PRINTS" id="PR00368">
    <property type="entry name" value="FADPNR"/>
</dbReference>
<evidence type="ECO:0000256" key="6">
    <source>
        <dbReference type="ARBA" id="ARBA00023284"/>
    </source>
</evidence>
<dbReference type="EMBL" id="PJKA01000013">
    <property type="protein sequence ID" value="PNC17194.1"/>
    <property type="molecule type" value="Genomic_DNA"/>
</dbReference>
<evidence type="ECO:0000259" key="9">
    <source>
        <dbReference type="Pfam" id="PF07992"/>
    </source>
</evidence>
<comment type="subunit">
    <text evidence="7">Homodimer.</text>
</comment>
<comment type="caution">
    <text evidence="10">The sequence shown here is derived from an EMBL/GenBank/DDBJ whole genome shotgun (WGS) entry which is preliminary data.</text>
</comment>